<dbReference type="Proteomes" id="UP000010478">
    <property type="component" value="Chromosome"/>
</dbReference>
<dbReference type="PANTHER" id="PTHR36449">
    <property type="entry name" value="ACETYLTRANSFERASE-RELATED"/>
    <property type="match status" value="1"/>
</dbReference>
<dbReference type="PROSITE" id="PS51186">
    <property type="entry name" value="GNAT"/>
    <property type="match status" value="1"/>
</dbReference>
<feature type="domain" description="N-acetyltransferase" evidence="6">
    <location>
        <begin position="13"/>
        <end position="167"/>
    </location>
</feature>
<dbReference type="EMBL" id="CP003614">
    <property type="protein sequence ID" value="AFZ05500.1"/>
    <property type="molecule type" value="Genomic_DNA"/>
</dbReference>
<gene>
    <name evidence="7" type="ORF">Osc7112_0933</name>
</gene>
<name>K9VE37_9CYAN</name>
<reference evidence="7 8" key="1">
    <citation type="submission" date="2012-05" db="EMBL/GenBank/DDBJ databases">
        <title>Finished chromosome of genome of Oscillatoria sp. PCC 7112.</title>
        <authorList>
            <consortium name="US DOE Joint Genome Institute"/>
            <person name="Gugger M."/>
            <person name="Coursin T."/>
            <person name="Rippka R."/>
            <person name="Tandeau De Marsac N."/>
            <person name="Huntemann M."/>
            <person name="Wei C.-L."/>
            <person name="Han J."/>
            <person name="Detter J.C."/>
            <person name="Han C."/>
            <person name="Tapia R."/>
            <person name="Davenport K."/>
            <person name="Daligault H."/>
            <person name="Erkkila T."/>
            <person name="Gu W."/>
            <person name="Munk A.C.C."/>
            <person name="Teshima H."/>
            <person name="Xu Y."/>
            <person name="Chain P."/>
            <person name="Chen A."/>
            <person name="Krypides N."/>
            <person name="Mavromatis K."/>
            <person name="Markowitz V."/>
            <person name="Szeto E."/>
            <person name="Ivanova N."/>
            <person name="Mikhailova N."/>
            <person name="Ovchinnikova G."/>
            <person name="Pagani I."/>
            <person name="Pati A."/>
            <person name="Goodwin L."/>
            <person name="Peters L."/>
            <person name="Pitluck S."/>
            <person name="Woyke T."/>
            <person name="Kerfeld C."/>
        </authorList>
    </citation>
    <scope>NUCLEOTIDE SEQUENCE [LARGE SCALE GENOMIC DNA]</scope>
    <source>
        <strain evidence="7 8">PCC 7112</strain>
    </source>
</reference>
<evidence type="ECO:0000256" key="3">
    <source>
        <dbReference type="ARBA" id="ARBA00022679"/>
    </source>
</evidence>
<dbReference type="HOGENOM" id="CLU_101288_3_1_3"/>
<dbReference type="Gene3D" id="3.40.630.30">
    <property type="match status" value="1"/>
</dbReference>
<evidence type="ECO:0000313" key="8">
    <source>
        <dbReference type="Proteomes" id="UP000010478"/>
    </source>
</evidence>
<dbReference type="GO" id="GO:0016747">
    <property type="term" value="F:acyltransferase activity, transferring groups other than amino-acyl groups"/>
    <property type="evidence" value="ECO:0007669"/>
    <property type="project" value="InterPro"/>
</dbReference>
<proteinExistence type="predicted"/>
<dbReference type="RefSeq" id="WP_015174828.1">
    <property type="nucleotide sequence ID" value="NC_019729.1"/>
</dbReference>
<keyword evidence="1" id="KW-0678">Repressor</keyword>
<dbReference type="eggNOG" id="COG0454">
    <property type="taxonomic scope" value="Bacteria"/>
</dbReference>
<evidence type="ECO:0000256" key="4">
    <source>
        <dbReference type="ARBA" id="ARBA00023315"/>
    </source>
</evidence>
<protein>
    <submittedName>
        <fullName evidence="7">GCN5-related N-acetyltransferase</fullName>
    </submittedName>
</protein>
<organism evidence="7 8">
    <name type="scientific">Phormidium nigroviride PCC 7112</name>
    <dbReference type="NCBI Taxonomy" id="179408"/>
    <lineage>
        <taxon>Bacteria</taxon>
        <taxon>Bacillati</taxon>
        <taxon>Cyanobacteriota</taxon>
        <taxon>Cyanophyceae</taxon>
        <taxon>Oscillatoriophycideae</taxon>
        <taxon>Oscillatoriales</taxon>
        <taxon>Oscillatoriaceae</taxon>
        <taxon>Phormidium</taxon>
    </lineage>
</organism>
<dbReference type="PANTHER" id="PTHR36449:SF1">
    <property type="entry name" value="ACETYLTRANSFERASE"/>
    <property type="match status" value="1"/>
</dbReference>
<evidence type="ECO:0000256" key="5">
    <source>
        <dbReference type="ARBA" id="ARBA00049880"/>
    </source>
</evidence>
<accession>K9VE37</accession>
<dbReference type="AlphaFoldDB" id="K9VE37"/>
<evidence type="ECO:0000256" key="1">
    <source>
        <dbReference type="ARBA" id="ARBA00022491"/>
    </source>
</evidence>
<keyword evidence="2" id="KW-1277">Toxin-antitoxin system</keyword>
<dbReference type="KEGG" id="oni:Osc7112_0933"/>
<keyword evidence="4" id="KW-0012">Acyltransferase</keyword>
<dbReference type="STRING" id="179408.Osc7112_0933"/>
<evidence type="ECO:0000259" key="6">
    <source>
        <dbReference type="PROSITE" id="PS51186"/>
    </source>
</evidence>
<evidence type="ECO:0000256" key="2">
    <source>
        <dbReference type="ARBA" id="ARBA00022649"/>
    </source>
</evidence>
<keyword evidence="3 7" id="KW-0808">Transferase</keyword>
<dbReference type="InterPro" id="IPR000182">
    <property type="entry name" value="GNAT_dom"/>
</dbReference>
<dbReference type="InterPro" id="IPR016181">
    <property type="entry name" value="Acyl_CoA_acyltransferase"/>
</dbReference>
<evidence type="ECO:0000313" key="7">
    <source>
        <dbReference type="EMBL" id="AFZ05500.1"/>
    </source>
</evidence>
<dbReference type="SUPFAM" id="SSF55729">
    <property type="entry name" value="Acyl-CoA N-acyltransferases (Nat)"/>
    <property type="match status" value="1"/>
</dbReference>
<comment type="catalytic activity">
    <reaction evidence="5">
        <text>glycyl-tRNA(Gly) + acetyl-CoA = N-acetylglycyl-tRNA(Gly) + CoA + H(+)</text>
        <dbReference type="Rhea" id="RHEA:81867"/>
        <dbReference type="Rhea" id="RHEA-COMP:9683"/>
        <dbReference type="Rhea" id="RHEA-COMP:19766"/>
        <dbReference type="ChEBI" id="CHEBI:15378"/>
        <dbReference type="ChEBI" id="CHEBI:57287"/>
        <dbReference type="ChEBI" id="CHEBI:57288"/>
        <dbReference type="ChEBI" id="CHEBI:78522"/>
        <dbReference type="ChEBI" id="CHEBI:232036"/>
    </reaction>
</comment>
<dbReference type="Pfam" id="PF13508">
    <property type="entry name" value="Acetyltransf_7"/>
    <property type="match status" value="1"/>
</dbReference>
<keyword evidence="8" id="KW-1185">Reference proteome</keyword>
<sequence>MDFLIAPIDRIERSTSSLKKEPFNSGNPELDRYFKQYAQKNDRDGIAKTFVAFSSGGSQIIGYYSCCAGVVEREDLPADLRQRLPRYPIPAILIAKLAVDRSMQGRGLGKQLLLHALARAIDVSEIVGVYGVRVDAIDEKAKEFYQKFGFLECQETALSLFMLMNTIKQAANVKPSDPTAT</sequence>